<evidence type="ECO:0000256" key="4">
    <source>
        <dbReference type="ARBA" id="ARBA00022729"/>
    </source>
</evidence>
<name>A0A3Q3CMM5_HAPBU</name>
<evidence type="ECO:0000256" key="1">
    <source>
        <dbReference type="ARBA" id="ARBA00004498"/>
    </source>
</evidence>
<dbReference type="InterPro" id="IPR008160">
    <property type="entry name" value="Collagen"/>
</dbReference>
<feature type="compositionally biased region" description="Basic and acidic residues" evidence="6">
    <location>
        <begin position="291"/>
        <end position="300"/>
    </location>
</feature>
<dbReference type="Pfam" id="PF01391">
    <property type="entry name" value="Collagen"/>
    <property type="match status" value="2"/>
</dbReference>
<evidence type="ECO:0000256" key="2">
    <source>
        <dbReference type="ARBA" id="ARBA00022525"/>
    </source>
</evidence>
<dbReference type="GeneTree" id="ENSGT00940000159308"/>
<keyword evidence="2" id="KW-0964">Secreted</keyword>
<evidence type="ECO:0000313" key="11">
    <source>
        <dbReference type="Proteomes" id="UP000264840"/>
    </source>
</evidence>
<evidence type="ECO:0000256" key="7">
    <source>
        <dbReference type="SAM" id="Phobius"/>
    </source>
</evidence>
<dbReference type="PANTHER" id="PTHR24023:SF1082">
    <property type="entry name" value="COLLAGEN TRIPLE HELIX REPEAT"/>
    <property type="match status" value="1"/>
</dbReference>
<accession>A0A3Q3CMM5</accession>
<keyword evidence="7" id="KW-1133">Transmembrane helix</keyword>
<proteinExistence type="predicted"/>
<comment type="subcellular location">
    <subcellularLocation>
        <location evidence="1">Secreted</location>
        <location evidence="1">Extracellular space</location>
        <location evidence="1">Extracellular matrix</location>
    </subcellularLocation>
</comment>
<feature type="compositionally biased region" description="Gly residues" evidence="6">
    <location>
        <begin position="274"/>
        <end position="283"/>
    </location>
</feature>
<reference evidence="10" key="1">
    <citation type="submission" date="2025-08" db="UniProtKB">
        <authorList>
            <consortium name="Ensembl"/>
        </authorList>
    </citation>
    <scope>IDENTIFICATION</scope>
</reference>
<dbReference type="InterPro" id="IPR048287">
    <property type="entry name" value="TSPN-like_N"/>
</dbReference>
<evidence type="ECO:0000256" key="6">
    <source>
        <dbReference type="SAM" id="MobiDB-lite"/>
    </source>
</evidence>
<evidence type="ECO:0000259" key="9">
    <source>
        <dbReference type="SMART" id="SM00210"/>
    </source>
</evidence>
<feature type="signal peptide" evidence="8">
    <location>
        <begin position="1"/>
        <end position="22"/>
    </location>
</feature>
<dbReference type="SMART" id="SM00210">
    <property type="entry name" value="TSPN"/>
    <property type="match status" value="1"/>
</dbReference>
<dbReference type="InterPro" id="IPR050149">
    <property type="entry name" value="Collagen_superfamily"/>
</dbReference>
<keyword evidence="5" id="KW-0677">Repeat</keyword>
<sequence length="403" mass="43829">MICLLRWTALLWTLNSIPCALGMAVSEQSDGSCPPLSVEERRFSDVLDRPLEITGFDLTEMFLLRKGTIAEDLPSFRLGSSPLIKPTKLIFPNGLPSEYSLVSIWRVRRTTKKDRWYLWQIFDQSGGSQVNVVVDGDKKVVEFSFQSLLRNTLRYTFKSRDLHALFDRQWHKLSISVQTNAVSIYMDCKLIERRVTDERASIDPSGRTLITTRIEDGRPVDIELKQFLIYCDPYIAELENCCELEDPKAGLPGVAGLPGQKGDKGEKGNTGEAGPTGNGGPKGELGSEGQKGIDGEKGLKGDSGPVGPVGPKGTKGDTGLPGTPGLPAEKECLKGDQGLQGEKGEKGSAGVPGRPGEPGKEGKRGRRGKPGDPGPRGSPVSYLLPLSLVYIGSFLLILHRRSR</sequence>
<feature type="transmembrane region" description="Helical" evidence="7">
    <location>
        <begin position="380"/>
        <end position="398"/>
    </location>
</feature>
<keyword evidence="3" id="KW-0272">Extracellular matrix</keyword>
<keyword evidence="4 8" id="KW-0732">Signal</keyword>
<keyword evidence="11" id="KW-1185">Reference proteome</keyword>
<evidence type="ECO:0000256" key="5">
    <source>
        <dbReference type="ARBA" id="ARBA00022737"/>
    </source>
</evidence>
<keyword evidence="7" id="KW-0812">Transmembrane</keyword>
<dbReference type="InterPro" id="IPR013320">
    <property type="entry name" value="ConA-like_dom_sf"/>
</dbReference>
<feature type="compositionally biased region" description="Low complexity" evidence="6">
    <location>
        <begin position="302"/>
        <end position="327"/>
    </location>
</feature>
<evidence type="ECO:0000256" key="3">
    <source>
        <dbReference type="ARBA" id="ARBA00022530"/>
    </source>
</evidence>
<reference evidence="10" key="2">
    <citation type="submission" date="2025-09" db="UniProtKB">
        <authorList>
            <consortium name="Ensembl"/>
        </authorList>
    </citation>
    <scope>IDENTIFICATION</scope>
</reference>
<evidence type="ECO:0000256" key="8">
    <source>
        <dbReference type="SAM" id="SignalP"/>
    </source>
</evidence>
<dbReference type="Ensembl" id="ENSHBUT00000004181.1">
    <property type="protein sequence ID" value="ENSHBUP00000026127.1"/>
    <property type="gene ID" value="ENSHBUG00000008672.1"/>
</dbReference>
<protein>
    <recommendedName>
        <fullName evidence="9">Thrombospondin-like N-terminal domain-containing protein</fullName>
    </recommendedName>
</protein>
<feature type="chain" id="PRO_5018540115" description="Thrombospondin-like N-terminal domain-containing protein" evidence="8">
    <location>
        <begin position="23"/>
        <end position="403"/>
    </location>
</feature>
<dbReference type="Proteomes" id="UP000264840">
    <property type="component" value="Unplaced"/>
</dbReference>
<feature type="domain" description="Thrombospondin-like N-terminal" evidence="9">
    <location>
        <begin position="49"/>
        <end position="233"/>
    </location>
</feature>
<dbReference type="GO" id="GO:0005615">
    <property type="term" value="C:extracellular space"/>
    <property type="evidence" value="ECO:0007669"/>
    <property type="project" value="TreeGrafter"/>
</dbReference>
<dbReference type="GO" id="GO:0031012">
    <property type="term" value="C:extracellular matrix"/>
    <property type="evidence" value="ECO:0007669"/>
    <property type="project" value="TreeGrafter"/>
</dbReference>
<feature type="region of interest" description="Disordered" evidence="6">
    <location>
        <begin position="253"/>
        <end position="378"/>
    </location>
</feature>
<organism evidence="10 11">
    <name type="scientific">Haplochromis burtoni</name>
    <name type="common">Burton's mouthbrooder</name>
    <name type="synonym">Chromis burtoni</name>
    <dbReference type="NCBI Taxonomy" id="8153"/>
    <lineage>
        <taxon>Eukaryota</taxon>
        <taxon>Metazoa</taxon>
        <taxon>Chordata</taxon>
        <taxon>Craniata</taxon>
        <taxon>Vertebrata</taxon>
        <taxon>Euteleostomi</taxon>
        <taxon>Actinopterygii</taxon>
        <taxon>Neopterygii</taxon>
        <taxon>Teleostei</taxon>
        <taxon>Neoteleostei</taxon>
        <taxon>Acanthomorphata</taxon>
        <taxon>Ovalentaria</taxon>
        <taxon>Cichlomorphae</taxon>
        <taxon>Cichliformes</taxon>
        <taxon>Cichlidae</taxon>
        <taxon>African cichlids</taxon>
        <taxon>Pseudocrenilabrinae</taxon>
        <taxon>Haplochromini</taxon>
        <taxon>Haplochromis</taxon>
    </lineage>
</organism>
<dbReference type="Gene3D" id="2.60.120.200">
    <property type="match status" value="1"/>
</dbReference>
<dbReference type="PANTHER" id="PTHR24023">
    <property type="entry name" value="COLLAGEN ALPHA"/>
    <property type="match status" value="1"/>
</dbReference>
<dbReference type="SUPFAM" id="SSF49899">
    <property type="entry name" value="Concanavalin A-like lectins/glucanases"/>
    <property type="match status" value="1"/>
</dbReference>
<keyword evidence="7" id="KW-0472">Membrane</keyword>
<evidence type="ECO:0000313" key="10">
    <source>
        <dbReference type="Ensembl" id="ENSHBUP00000026127.1"/>
    </source>
</evidence>
<dbReference type="AlphaFoldDB" id="A0A3Q3CMM5"/>